<dbReference type="AlphaFoldDB" id="A0A559JWF2"/>
<dbReference type="EMBL" id="VNJJ01000001">
    <property type="protein sequence ID" value="TVY04157.1"/>
    <property type="molecule type" value="Genomic_DNA"/>
</dbReference>
<sequence>MAGGPNRRILLSINGGMDVTLAEQNGWSELDAKTRQLIGLGVALYANNEDCVFRYTQEAKAMGISDEQIMGTVAVAASASERIMSQGAAKVEEALKIQLAGSKNSANAHASIASNPLRYQQESDAEFADDEAFGLFGVMIGEVSPSY</sequence>
<dbReference type="InterPro" id="IPR003779">
    <property type="entry name" value="CMD-like"/>
</dbReference>
<name>A0A559JWF2_9BACL</name>
<evidence type="ECO:0000313" key="2">
    <source>
        <dbReference type="EMBL" id="TVY04157.1"/>
    </source>
</evidence>
<accession>A0A559JWF2</accession>
<dbReference type="SUPFAM" id="SSF69118">
    <property type="entry name" value="AhpD-like"/>
    <property type="match status" value="1"/>
</dbReference>
<dbReference type="InterPro" id="IPR029032">
    <property type="entry name" value="AhpD-like"/>
</dbReference>
<dbReference type="GO" id="GO:0051920">
    <property type="term" value="F:peroxiredoxin activity"/>
    <property type="evidence" value="ECO:0007669"/>
    <property type="project" value="InterPro"/>
</dbReference>
<evidence type="ECO:0000313" key="3">
    <source>
        <dbReference type="Proteomes" id="UP000316330"/>
    </source>
</evidence>
<reference evidence="2 3" key="1">
    <citation type="submission" date="2019-07" db="EMBL/GenBank/DDBJ databases">
        <authorList>
            <person name="Kim J."/>
        </authorList>
    </citation>
    <scope>NUCLEOTIDE SEQUENCE [LARGE SCALE GENOMIC DNA]</scope>
    <source>
        <strain evidence="2 3">G13</strain>
    </source>
</reference>
<keyword evidence="3" id="KW-1185">Reference proteome</keyword>
<gene>
    <name evidence="2" type="ORF">FPZ45_00705</name>
</gene>
<evidence type="ECO:0000259" key="1">
    <source>
        <dbReference type="Pfam" id="PF02627"/>
    </source>
</evidence>
<proteinExistence type="predicted"/>
<dbReference type="OrthoDB" id="1683318at2"/>
<dbReference type="Gene3D" id="1.20.1290.10">
    <property type="entry name" value="AhpD-like"/>
    <property type="match status" value="1"/>
</dbReference>
<protein>
    <submittedName>
        <fullName evidence="2">Carboxymuconolactone decarboxylase family protein</fullName>
    </submittedName>
</protein>
<dbReference type="Pfam" id="PF02627">
    <property type="entry name" value="CMD"/>
    <property type="match status" value="1"/>
</dbReference>
<feature type="domain" description="Carboxymuconolactone decarboxylase-like" evidence="1">
    <location>
        <begin position="27"/>
        <end position="80"/>
    </location>
</feature>
<organism evidence="2 3">
    <name type="scientific">Cohnella terricola</name>
    <dbReference type="NCBI Taxonomy" id="1289167"/>
    <lineage>
        <taxon>Bacteria</taxon>
        <taxon>Bacillati</taxon>
        <taxon>Bacillota</taxon>
        <taxon>Bacilli</taxon>
        <taxon>Bacillales</taxon>
        <taxon>Paenibacillaceae</taxon>
        <taxon>Cohnella</taxon>
    </lineage>
</organism>
<comment type="caution">
    <text evidence="2">The sequence shown here is derived from an EMBL/GenBank/DDBJ whole genome shotgun (WGS) entry which is preliminary data.</text>
</comment>
<dbReference type="Proteomes" id="UP000316330">
    <property type="component" value="Unassembled WGS sequence"/>
</dbReference>